<dbReference type="Proteomes" id="UP000593892">
    <property type="component" value="Chromosome"/>
</dbReference>
<feature type="chain" id="PRO_5032299607" evidence="1">
    <location>
        <begin position="20"/>
        <end position="337"/>
    </location>
</feature>
<keyword evidence="2" id="KW-0378">Hydrolase</keyword>
<dbReference type="GO" id="GO:0016787">
    <property type="term" value="F:hydrolase activity"/>
    <property type="evidence" value="ECO:0007669"/>
    <property type="project" value="UniProtKB-KW"/>
</dbReference>
<proteinExistence type="predicted"/>
<dbReference type="RefSeq" id="WP_194446619.1">
    <property type="nucleotide sequence ID" value="NZ_CP063849.1"/>
</dbReference>
<feature type="signal peptide" evidence="1">
    <location>
        <begin position="1"/>
        <end position="19"/>
    </location>
</feature>
<evidence type="ECO:0000313" key="3">
    <source>
        <dbReference type="Proteomes" id="UP000593892"/>
    </source>
</evidence>
<organism evidence="2 3">
    <name type="scientific">Paludibaculum fermentans</name>
    <dbReference type="NCBI Taxonomy" id="1473598"/>
    <lineage>
        <taxon>Bacteria</taxon>
        <taxon>Pseudomonadati</taxon>
        <taxon>Acidobacteriota</taxon>
        <taxon>Terriglobia</taxon>
        <taxon>Bryobacterales</taxon>
        <taxon>Bryobacteraceae</taxon>
        <taxon>Paludibaculum</taxon>
    </lineage>
</organism>
<reference evidence="2 3" key="1">
    <citation type="submission" date="2020-10" db="EMBL/GenBank/DDBJ databases">
        <title>Complete genome sequence of Paludibaculum fermentans P105T, a facultatively anaerobic acidobacterium capable of dissimilatory Fe(III) reduction.</title>
        <authorList>
            <person name="Dedysh S.N."/>
            <person name="Beletsky A.V."/>
            <person name="Kulichevskaya I.S."/>
            <person name="Mardanov A.V."/>
            <person name="Ravin N.V."/>
        </authorList>
    </citation>
    <scope>NUCLEOTIDE SEQUENCE [LARGE SCALE GENOMIC DNA]</scope>
    <source>
        <strain evidence="2 3">P105</strain>
    </source>
</reference>
<dbReference type="PANTHER" id="PTHR47199">
    <property type="entry name" value="PHOTOSYSTEM II STABILITY/ASSEMBLY FACTOR HCF136, CHLOROPLASTIC"/>
    <property type="match status" value="1"/>
</dbReference>
<gene>
    <name evidence="2" type="ORF">IRI77_19015</name>
</gene>
<name>A0A7S7NJY5_PALFE</name>
<dbReference type="InterPro" id="IPR015943">
    <property type="entry name" value="WD40/YVTN_repeat-like_dom_sf"/>
</dbReference>
<dbReference type="Pfam" id="PF02012">
    <property type="entry name" value="BNR"/>
    <property type="match status" value="1"/>
</dbReference>
<sequence>MRLATLVAGWMLCCAAVHAQSWTPQNSPTTASLRGVRAVSDRVVWASGSHGTFLRTVDGGEHWIAAQVPGAEHLDFRGIWPVDDRIAYLMSAGPGDLSRIYKTEDAGAHWTLQYTQPNAKGFFDSIAFWDGHTGLVLGDPLDGSAELLFTADGGAHWSRLKTPPALPGEGAFAASNTCVFVHGSRDAWYVTGGPGAARVIRSRDAGRTWKPATTPVRNDGQAAGIFSVAFRDDDHGVVVGGDYSKDKEGRQTAAYSSDGGKTWKTPLTPPAGFRSAVKYLPKPGLWIATGTSGSDVSRDDGRNWTHIDNGSYNAISFTRNGVTGWAVGPKGRIARYR</sequence>
<keyword evidence="3" id="KW-1185">Reference proteome</keyword>
<protein>
    <submittedName>
        <fullName evidence="2">Glycosyl hydrolase</fullName>
    </submittedName>
</protein>
<dbReference type="CDD" id="cd15482">
    <property type="entry name" value="Sialidase_non-viral"/>
    <property type="match status" value="1"/>
</dbReference>
<keyword evidence="1" id="KW-0732">Signal</keyword>
<dbReference type="KEGG" id="pfer:IRI77_19015"/>
<dbReference type="EMBL" id="CP063849">
    <property type="protein sequence ID" value="QOY84949.1"/>
    <property type="molecule type" value="Genomic_DNA"/>
</dbReference>
<evidence type="ECO:0000313" key="2">
    <source>
        <dbReference type="EMBL" id="QOY84949.1"/>
    </source>
</evidence>
<dbReference type="InterPro" id="IPR002860">
    <property type="entry name" value="BNR_rpt"/>
</dbReference>
<dbReference type="AlphaFoldDB" id="A0A7S7NJY5"/>
<accession>A0A7S7NJY5</accession>
<dbReference type="Gene3D" id="2.130.10.10">
    <property type="entry name" value="YVTN repeat-like/Quinoprotein amine dehydrogenase"/>
    <property type="match status" value="2"/>
</dbReference>
<evidence type="ECO:0000256" key="1">
    <source>
        <dbReference type="SAM" id="SignalP"/>
    </source>
</evidence>
<dbReference type="SUPFAM" id="SSF110296">
    <property type="entry name" value="Oligoxyloglucan reducing end-specific cellobiohydrolase"/>
    <property type="match status" value="1"/>
</dbReference>
<dbReference type="PANTHER" id="PTHR47199:SF2">
    <property type="entry name" value="PHOTOSYSTEM II STABILITY_ASSEMBLY FACTOR HCF136, CHLOROPLASTIC"/>
    <property type="match status" value="1"/>
</dbReference>